<feature type="transmembrane region" description="Helical" evidence="2">
    <location>
        <begin position="456"/>
        <end position="482"/>
    </location>
</feature>
<keyword evidence="5" id="KW-1185">Reference proteome</keyword>
<proteinExistence type="predicted"/>
<dbReference type="SMART" id="SM00409">
    <property type="entry name" value="IG"/>
    <property type="match status" value="3"/>
</dbReference>
<dbReference type="SUPFAM" id="SSF48726">
    <property type="entry name" value="Immunoglobulin"/>
    <property type="match status" value="3"/>
</dbReference>
<dbReference type="InterPro" id="IPR021963">
    <property type="entry name" value="Tcell_CD4_Cterm"/>
</dbReference>
<dbReference type="InterPro" id="IPR003599">
    <property type="entry name" value="Ig_sub"/>
</dbReference>
<feature type="domain" description="Ig-like" evidence="3">
    <location>
        <begin position="280"/>
        <end position="355"/>
    </location>
</feature>
<name>A0AA35LIK6_9SAUR</name>
<dbReference type="EMBL" id="OX395142">
    <property type="protein sequence ID" value="CAI5796971.1"/>
    <property type="molecule type" value="Genomic_DNA"/>
</dbReference>
<keyword evidence="2" id="KW-0812">Transmembrane</keyword>
<dbReference type="InterPro" id="IPR036179">
    <property type="entry name" value="Ig-like_dom_sf"/>
</dbReference>
<dbReference type="PROSITE" id="PS50835">
    <property type="entry name" value="IG_LIKE"/>
    <property type="match status" value="2"/>
</dbReference>
<feature type="region of interest" description="Disordered" evidence="1">
    <location>
        <begin position="30"/>
        <end position="53"/>
    </location>
</feature>
<reference evidence="4" key="1">
    <citation type="submission" date="2022-12" db="EMBL/GenBank/DDBJ databases">
        <authorList>
            <person name="Alioto T."/>
            <person name="Alioto T."/>
            <person name="Gomez Garrido J."/>
        </authorList>
    </citation>
    <scope>NUCLEOTIDE SEQUENCE</scope>
</reference>
<keyword evidence="2" id="KW-0472">Membrane</keyword>
<keyword evidence="2" id="KW-1133">Transmembrane helix</keyword>
<sequence>MEERYLWILWDNPKVLHCVNTWRGTHLSERKNRREIQTKKERKKERGSLRQKTESAVRKALPMDMILRCILVSFVLGVMLHVTEEHYIDATYGQEVTLPCQVDIVNPSVPVIWKYKSEEIIKYQRGHLLRGSSSSSATYSLKNADKGDYSLTMRNGKEGQYTCEAHGKIKTTNLNLWSVKGPSDEYLLEGDITQLELSSLDMSTQVEWFGPNKSKITNEKERWTLQNKDRRLQIKDLKAQEDQGTWECFISRSGLRITHDVRVIGFVNSLDGAVIYAAVNSTVVLSCELNIDFQEIPKNILRNPVLRWTKDNKTIVEVDLNNFNSSLLQQTIGKVQFEHAGEHKCSIAFTRRNLSKTTHLVVMKVSADRPRLDSKENVTICCHVSAPDLSKAQLCWNNRSDSPKCETHLPEGKFCYETRSAGEWKCSLTVQDEEKLSMIYFVDEASTVSNSFPLTYIAIAAGGMLLLLIIIIGVCVFSCKTVKQKRQRARKMAQARQHLLEKKTCQCHKDLTNDYYHA</sequence>
<evidence type="ECO:0000313" key="5">
    <source>
        <dbReference type="Proteomes" id="UP001178461"/>
    </source>
</evidence>
<evidence type="ECO:0000256" key="1">
    <source>
        <dbReference type="SAM" id="MobiDB-lite"/>
    </source>
</evidence>
<dbReference type="PANTHER" id="PTHR11422:SF0">
    <property type="entry name" value="T-CELL SURFACE GLYCOPROTEIN CD4"/>
    <property type="match status" value="1"/>
</dbReference>
<dbReference type="Proteomes" id="UP001178461">
    <property type="component" value="Chromosome 17"/>
</dbReference>
<dbReference type="PANTHER" id="PTHR11422">
    <property type="entry name" value="T-CELL SURFACE GLYCOPROTEIN CD4"/>
    <property type="match status" value="1"/>
</dbReference>
<accession>A0AA35LIK6</accession>
<evidence type="ECO:0000259" key="3">
    <source>
        <dbReference type="PROSITE" id="PS50835"/>
    </source>
</evidence>
<dbReference type="InterPro" id="IPR013783">
    <property type="entry name" value="Ig-like_fold"/>
</dbReference>
<feature type="domain" description="Ig-like" evidence="3">
    <location>
        <begin position="93"/>
        <end position="175"/>
    </location>
</feature>
<dbReference type="InterPro" id="IPR007110">
    <property type="entry name" value="Ig-like_dom"/>
</dbReference>
<dbReference type="AlphaFoldDB" id="A0AA35LIK6"/>
<evidence type="ECO:0000313" key="4">
    <source>
        <dbReference type="EMBL" id="CAI5796971.1"/>
    </source>
</evidence>
<dbReference type="Gene3D" id="2.60.40.10">
    <property type="entry name" value="Immunoglobulins"/>
    <property type="match status" value="2"/>
</dbReference>
<gene>
    <name evidence="4" type="ORF">PODLI_1B040893</name>
</gene>
<organism evidence="4 5">
    <name type="scientific">Podarcis lilfordi</name>
    <name type="common">Lilford's wall lizard</name>
    <dbReference type="NCBI Taxonomy" id="74358"/>
    <lineage>
        <taxon>Eukaryota</taxon>
        <taxon>Metazoa</taxon>
        <taxon>Chordata</taxon>
        <taxon>Craniata</taxon>
        <taxon>Vertebrata</taxon>
        <taxon>Euteleostomi</taxon>
        <taxon>Lepidosauria</taxon>
        <taxon>Squamata</taxon>
        <taxon>Bifurcata</taxon>
        <taxon>Unidentata</taxon>
        <taxon>Episquamata</taxon>
        <taxon>Laterata</taxon>
        <taxon>Lacertibaenia</taxon>
        <taxon>Lacertidae</taxon>
        <taxon>Podarcis</taxon>
    </lineage>
</organism>
<evidence type="ECO:0000256" key="2">
    <source>
        <dbReference type="SAM" id="Phobius"/>
    </source>
</evidence>
<dbReference type="Pfam" id="PF12104">
    <property type="entry name" value="Tcell_CD4_C"/>
    <property type="match status" value="1"/>
</dbReference>
<protein>
    <submittedName>
        <fullName evidence="4">T-cell surface glycoprotein CD4-like isoform X2</fullName>
    </submittedName>
</protein>
<dbReference type="Gene3D" id="1.20.5.900">
    <property type="entry name" value="transmembrane domain of human cd4"/>
    <property type="match status" value="1"/>
</dbReference>